<proteinExistence type="predicted"/>
<sequence>MTVGPLDYFLEIARSIQFVRVNNNFRSPVLLNESMKSTIYLPAEDKMKLVFPSNVQLFTFPEETALTVCDPIISAAERGQDLATWSLVWPPLGLTAKIYLVK</sequence>
<accession>A0AAV1S7U1</accession>
<comment type="caution">
    <text evidence="1">The sequence shown here is derived from an EMBL/GenBank/DDBJ whole genome shotgun (WGS) entry which is preliminary data.</text>
</comment>
<organism evidence="1 2">
    <name type="scientific">Dovyalis caffra</name>
    <dbReference type="NCBI Taxonomy" id="77055"/>
    <lineage>
        <taxon>Eukaryota</taxon>
        <taxon>Viridiplantae</taxon>
        <taxon>Streptophyta</taxon>
        <taxon>Embryophyta</taxon>
        <taxon>Tracheophyta</taxon>
        <taxon>Spermatophyta</taxon>
        <taxon>Magnoliopsida</taxon>
        <taxon>eudicotyledons</taxon>
        <taxon>Gunneridae</taxon>
        <taxon>Pentapetalae</taxon>
        <taxon>rosids</taxon>
        <taxon>fabids</taxon>
        <taxon>Malpighiales</taxon>
        <taxon>Salicaceae</taxon>
        <taxon>Flacourtieae</taxon>
        <taxon>Dovyalis</taxon>
    </lineage>
</organism>
<dbReference type="EMBL" id="CAWUPB010001173">
    <property type="protein sequence ID" value="CAK7347534.1"/>
    <property type="molecule type" value="Genomic_DNA"/>
</dbReference>
<gene>
    <name evidence="1" type="ORF">DCAF_LOCUS20221</name>
</gene>
<reference evidence="1 2" key="1">
    <citation type="submission" date="2024-01" db="EMBL/GenBank/DDBJ databases">
        <authorList>
            <person name="Waweru B."/>
        </authorList>
    </citation>
    <scope>NUCLEOTIDE SEQUENCE [LARGE SCALE GENOMIC DNA]</scope>
</reference>
<protein>
    <submittedName>
        <fullName evidence="1">Uncharacterized protein</fullName>
    </submittedName>
</protein>
<keyword evidence="2" id="KW-1185">Reference proteome</keyword>
<evidence type="ECO:0000313" key="2">
    <source>
        <dbReference type="Proteomes" id="UP001314170"/>
    </source>
</evidence>
<evidence type="ECO:0000313" key="1">
    <source>
        <dbReference type="EMBL" id="CAK7347534.1"/>
    </source>
</evidence>
<dbReference type="AlphaFoldDB" id="A0AAV1S7U1"/>
<dbReference type="Proteomes" id="UP001314170">
    <property type="component" value="Unassembled WGS sequence"/>
</dbReference>
<name>A0AAV1S7U1_9ROSI</name>